<dbReference type="GO" id="GO:0005737">
    <property type="term" value="C:cytoplasm"/>
    <property type="evidence" value="ECO:0007669"/>
    <property type="project" value="UniProtKB-SubCell"/>
</dbReference>
<keyword evidence="12" id="KW-1185">Reference proteome</keyword>
<evidence type="ECO:0000313" key="11">
    <source>
        <dbReference type="EMBL" id="SFR34191.1"/>
    </source>
</evidence>
<evidence type="ECO:0000256" key="1">
    <source>
        <dbReference type="ARBA" id="ARBA00004496"/>
    </source>
</evidence>
<dbReference type="EMBL" id="FOYO01000001">
    <property type="protein sequence ID" value="SFR34191.1"/>
    <property type="molecule type" value="Genomic_DNA"/>
</dbReference>
<keyword evidence="4" id="KW-0963">Cytoplasm</keyword>
<dbReference type="InterPro" id="IPR003442">
    <property type="entry name" value="T6A_TsaE"/>
</dbReference>
<dbReference type="SUPFAM" id="SSF52540">
    <property type="entry name" value="P-loop containing nucleoside triphosphate hydrolases"/>
    <property type="match status" value="1"/>
</dbReference>
<keyword evidence="9" id="KW-0460">Magnesium</keyword>
<evidence type="ECO:0000256" key="6">
    <source>
        <dbReference type="ARBA" id="ARBA00022723"/>
    </source>
</evidence>
<dbReference type="GO" id="GO:0046872">
    <property type="term" value="F:metal ion binding"/>
    <property type="evidence" value="ECO:0007669"/>
    <property type="project" value="UniProtKB-KW"/>
</dbReference>
<evidence type="ECO:0000256" key="9">
    <source>
        <dbReference type="ARBA" id="ARBA00022842"/>
    </source>
</evidence>
<keyword evidence="7" id="KW-0547">Nucleotide-binding</keyword>
<comment type="similarity">
    <text evidence="2">Belongs to the TsaE family.</text>
</comment>
<evidence type="ECO:0000256" key="5">
    <source>
        <dbReference type="ARBA" id="ARBA00022694"/>
    </source>
</evidence>
<evidence type="ECO:0000256" key="7">
    <source>
        <dbReference type="ARBA" id="ARBA00022741"/>
    </source>
</evidence>
<gene>
    <name evidence="11" type="ORF">SAMN04488002_0442</name>
</gene>
<dbReference type="OrthoDB" id="9800307at2"/>
<dbReference type="GO" id="GO:0002949">
    <property type="term" value="P:tRNA threonylcarbamoyladenosine modification"/>
    <property type="evidence" value="ECO:0007669"/>
    <property type="project" value="InterPro"/>
</dbReference>
<dbReference type="NCBIfam" id="TIGR00150">
    <property type="entry name" value="T6A_YjeE"/>
    <property type="match status" value="1"/>
</dbReference>
<keyword evidence="6" id="KW-0479">Metal-binding</keyword>
<organism evidence="11 12">
    <name type="scientific">Litoreibacter janthinus</name>
    <dbReference type="NCBI Taxonomy" id="670154"/>
    <lineage>
        <taxon>Bacteria</taxon>
        <taxon>Pseudomonadati</taxon>
        <taxon>Pseudomonadota</taxon>
        <taxon>Alphaproteobacteria</taxon>
        <taxon>Rhodobacterales</taxon>
        <taxon>Roseobacteraceae</taxon>
        <taxon>Litoreibacter</taxon>
    </lineage>
</organism>
<comment type="subcellular location">
    <subcellularLocation>
        <location evidence="1">Cytoplasm</location>
    </subcellularLocation>
</comment>
<protein>
    <recommendedName>
        <fullName evidence="3">tRNA threonylcarbamoyladenosine biosynthesis protein TsaE</fullName>
    </recommendedName>
    <alternativeName>
        <fullName evidence="10">t(6)A37 threonylcarbamoyladenosine biosynthesis protein TsaE</fullName>
    </alternativeName>
</protein>
<evidence type="ECO:0000256" key="2">
    <source>
        <dbReference type="ARBA" id="ARBA00007599"/>
    </source>
</evidence>
<dbReference type="STRING" id="670154.SAMN04488002_0442"/>
<dbReference type="PANTHER" id="PTHR33540">
    <property type="entry name" value="TRNA THREONYLCARBAMOYLADENOSINE BIOSYNTHESIS PROTEIN TSAE"/>
    <property type="match status" value="1"/>
</dbReference>
<dbReference type="GO" id="GO:0005524">
    <property type="term" value="F:ATP binding"/>
    <property type="evidence" value="ECO:0007669"/>
    <property type="project" value="UniProtKB-KW"/>
</dbReference>
<evidence type="ECO:0000256" key="10">
    <source>
        <dbReference type="ARBA" id="ARBA00032441"/>
    </source>
</evidence>
<dbReference type="AlphaFoldDB" id="A0A1I6FWA2"/>
<evidence type="ECO:0000313" key="12">
    <source>
        <dbReference type="Proteomes" id="UP000199658"/>
    </source>
</evidence>
<accession>A0A1I6FWA2</accession>
<keyword evidence="5" id="KW-0819">tRNA processing</keyword>
<dbReference type="Proteomes" id="UP000199658">
    <property type="component" value="Unassembled WGS sequence"/>
</dbReference>
<dbReference type="Gene3D" id="3.40.50.300">
    <property type="entry name" value="P-loop containing nucleotide triphosphate hydrolases"/>
    <property type="match status" value="1"/>
</dbReference>
<name>A0A1I6FWA2_9RHOB</name>
<proteinExistence type="inferred from homology"/>
<evidence type="ECO:0000256" key="3">
    <source>
        <dbReference type="ARBA" id="ARBA00019010"/>
    </source>
</evidence>
<evidence type="ECO:0000256" key="8">
    <source>
        <dbReference type="ARBA" id="ARBA00022840"/>
    </source>
</evidence>
<dbReference type="RefSeq" id="WP_090211934.1">
    <property type="nucleotide sequence ID" value="NZ_FOYO01000001.1"/>
</dbReference>
<dbReference type="InterPro" id="IPR027417">
    <property type="entry name" value="P-loop_NTPase"/>
</dbReference>
<dbReference type="Pfam" id="PF02367">
    <property type="entry name" value="TsaE"/>
    <property type="match status" value="1"/>
</dbReference>
<evidence type="ECO:0000256" key="4">
    <source>
        <dbReference type="ARBA" id="ARBA00022490"/>
    </source>
</evidence>
<reference evidence="12" key="1">
    <citation type="submission" date="2016-10" db="EMBL/GenBank/DDBJ databases">
        <authorList>
            <person name="Varghese N."/>
            <person name="Submissions S."/>
        </authorList>
    </citation>
    <scope>NUCLEOTIDE SEQUENCE [LARGE SCALE GENOMIC DNA]</scope>
    <source>
        <strain evidence="12">DSM 26921</strain>
    </source>
</reference>
<sequence>MTPSATASDTTGDGLQIWSTELADPDATTHLARAFSTLARSGMCILLEGPVGAGKSFFARALIQTLMAKNGGLEDVPSPTFTLVQSYELGQLDVWHADLYRLTSSDELIELGLDDAFETALCLIEWPERLGDLRPEHAIELTLTPDLHDLTLRHAQITAPVETINSLKKAMESS</sequence>
<dbReference type="PANTHER" id="PTHR33540:SF2">
    <property type="entry name" value="TRNA THREONYLCARBAMOYLADENOSINE BIOSYNTHESIS PROTEIN TSAE"/>
    <property type="match status" value="1"/>
</dbReference>
<keyword evidence="8" id="KW-0067">ATP-binding</keyword>